<evidence type="ECO:0000313" key="2">
    <source>
        <dbReference type="Proteomes" id="UP000821845"/>
    </source>
</evidence>
<keyword evidence="2" id="KW-1185">Reference proteome</keyword>
<dbReference type="EMBL" id="CM023484">
    <property type="protein sequence ID" value="KAH6933390.1"/>
    <property type="molecule type" value="Genomic_DNA"/>
</dbReference>
<protein>
    <submittedName>
        <fullName evidence="1">Uncharacterized protein</fullName>
    </submittedName>
</protein>
<name>A0ACB7SFK1_HYAAI</name>
<proteinExistence type="predicted"/>
<accession>A0ACB7SFK1</accession>
<evidence type="ECO:0000313" key="1">
    <source>
        <dbReference type="EMBL" id="KAH6933390.1"/>
    </source>
</evidence>
<reference evidence="1" key="1">
    <citation type="submission" date="2020-05" db="EMBL/GenBank/DDBJ databases">
        <title>Large-scale comparative analyses of tick genomes elucidate their genetic diversity and vector capacities.</title>
        <authorList>
            <person name="Jia N."/>
            <person name="Wang J."/>
            <person name="Shi W."/>
            <person name="Du L."/>
            <person name="Sun Y."/>
            <person name="Zhan W."/>
            <person name="Jiang J."/>
            <person name="Wang Q."/>
            <person name="Zhang B."/>
            <person name="Ji P."/>
            <person name="Sakyi L.B."/>
            <person name="Cui X."/>
            <person name="Yuan T."/>
            <person name="Jiang B."/>
            <person name="Yang W."/>
            <person name="Lam T.T.-Y."/>
            <person name="Chang Q."/>
            <person name="Ding S."/>
            <person name="Wang X."/>
            <person name="Zhu J."/>
            <person name="Ruan X."/>
            <person name="Zhao L."/>
            <person name="Wei J."/>
            <person name="Que T."/>
            <person name="Du C."/>
            <person name="Cheng J."/>
            <person name="Dai P."/>
            <person name="Han X."/>
            <person name="Huang E."/>
            <person name="Gao Y."/>
            <person name="Liu J."/>
            <person name="Shao H."/>
            <person name="Ye R."/>
            <person name="Li L."/>
            <person name="Wei W."/>
            <person name="Wang X."/>
            <person name="Wang C."/>
            <person name="Yang T."/>
            <person name="Huo Q."/>
            <person name="Li W."/>
            <person name="Guo W."/>
            <person name="Chen H."/>
            <person name="Zhou L."/>
            <person name="Ni X."/>
            <person name="Tian J."/>
            <person name="Zhou Y."/>
            <person name="Sheng Y."/>
            <person name="Liu T."/>
            <person name="Pan Y."/>
            <person name="Xia L."/>
            <person name="Li J."/>
            <person name="Zhao F."/>
            <person name="Cao W."/>
        </authorList>
    </citation>
    <scope>NUCLEOTIDE SEQUENCE</scope>
    <source>
        <strain evidence="1">Hyas-2018</strain>
    </source>
</reference>
<dbReference type="Proteomes" id="UP000821845">
    <property type="component" value="Chromosome 4"/>
</dbReference>
<gene>
    <name evidence="1" type="ORF">HPB50_014499</name>
</gene>
<sequence length="96" mass="10772">MVRGQEEEKGQLPDRVGGKPSDAEPARDTGHVDYGDRRCWSHGRATKKKMCPPGAETCHGEPNASATGRGLQNRRTPSRWLQRHRLRHGSYLLLLT</sequence>
<comment type="caution">
    <text evidence="1">The sequence shown here is derived from an EMBL/GenBank/DDBJ whole genome shotgun (WGS) entry which is preliminary data.</text>
</comment>
<organism evidence="1 2">
    <name type="scientific">Hyalomma asiaticum</name>
    <name type="common">Tick</name>
    <dbReference type="NCBI Taxonomy" id="266040"/>
    <lineage>
        <taxon>Eukaryota</taxon>
        <taxon>Metazoa</taxon>
        <taxon>Ecdysozoa</taxon>
        <taxon>Arthropoda</taxon>
        <taxon>Chelicerata</taxon>
        <taxon>Arachnida</taxon>
        <taxon>Acari</taxon>
        <taxon>Parasitiformes</taxon>
        <taxon>Ixodida</taxon>
        <taxon>Ixodoidea</taxon>
        <taxon>Ixodidae</taxon>
        <taxon>Hyalomminae</taxon>
        <taxon>Hyalomma</taxon>
    </lineage>
</organism>